<dbReference type="SUPFAM" id="SSF52047">
    <property type="entry name" value="RNI-like"/>
    <property type="match status" value="1"/>
</dbReference>
<protein>
    <submittedName>
        <fullName evidence="2">F-box protein At3g58860</fullName>
    </submittedName>
</protein>
<dbReference type="GeneID" id="132803583"/>
<evidence type="ECO:0000313" key="1">
    <source>
        <dbReference type="Proteomes" id="UP001652623"/>
    </source>
</evidence>
<sequence>MDLISELPEAKIVTIMSLLTMEDATRFSLASKKFFSALKISTPILDFNFLSFKKNSRKFGNQKSFLDFVDKSLEFLSNSNDTNCCCCCFERLSFSGPIISNILVSKIVQFSLHNKIKELDLNGNFSSCTLPKALFSSQHLTRLKIYGFDLGLEGDGKIKKSVFVTDEWFQDHVSGLNLLETLKLDYHPRLKNICISSDHNNLKALVLDNCGELESINITAPKLESLEFDLEDLKSFGEYRERGIKANNLEELHKIIHAVVCADLTVKKSDKEPPQDTINVYDPIFVSKD</sequence>
<dbReference type="Proteomes" id="UP001652623">
    <property type="component" value="Chromosome 4"/>
</dbReference>
<keyword evidence="1" id="KW-1185">Reference proteome</keyword>
<gene>
    <name evidence="2" type="primary">LOC132803583</name>
</gene>
<dbReference type="PANTHER" id="PTHR34145">
    <property type="entry name" value="OS02G0105600 PROTEIN"/>
    <property type="match status" value="1"/>
</dbReference>
<evidence type="ECO:0000313" key="2">
    <source>
        <dbReference type="RefSeq" id="XP_060672802.1"/>
    </source>
</evidence>
<accession>A0ABM4A7U1</accession>
<dbReference type="RefSeq" id="XP_060672802.1">
    <property type="nucleotide sequence ID" value="XM_060816819.1"/>
</dbReference>
<name>A0ABM4A7U1_ZIZJJ</name>
<dbReference type="PANTHER" id="PTHR34145:SF51">
    <property type="entry name" value="FBD DOMAIN-CONTAINING PROTEIN"/>
    <property type="match status" value="1"/>
</dbReference>
<dbReference type="Gene3D" id="3.80.10.10">
    <property type="entry name" value="Ribonuclease Inhibitor"/>
    <property type="match status" value="1"/>
</dbReference>
<proteinExistence type="predicted"/>
<dbReference type="InterPro" id="IPR032675">
    <property type="entry name" value="LRR_dom_sf"/>
</dbReference>
<organism evidence="1 2">
    <name type="scientific">Ziziphus jujuba</name>
    <name type="common">Chinese jujube</name>
    <name type="synonym">Ziziphus sativa</name>
    <dbReference type="NCBI Taxonomy" id="326968"/>
    <lineage>
        <taxon>Eukaryota</taxon>
        <taxon>Viridiplantae</taxon>
        <taxon>Streptophyta</taxon>
        <taxon>Embryophyta</taxon>
        <taxon>Tracheophyta</taxon>
        <taxon>Spermatophyta</taxon>
        <taxon>Magnoliopsida</taxon>
        <taxon>eudicotyledons</taxon>
        <taxon>Gunneridae</taxon>
        <taxon>Pentapetalae</taxon>
        <taxon>rosids</taxon>
        <taxon>fabids</taxon>
        <taxon>Rosales</taxon>
        <taxon>Rhamnaceae</taxon>
        <taxon>Paliureae</taxon>
        <taxon>Ziziphus</taxon>
    </lineage>
</organism>
<reference evidence="2" key="1">
    <citation type="submission" date="2025-08" db="UniProtKB">
        <authorList>
            <consortium name="RefSeq"/>
        </authorList>
    </citation>
    <scope>IDENTIFICATION</scope>
    <source>
        <tissue evidence="2">Seedling</tissue>
    </source>
</reference>
<dbReference type="InterPro" id="IPR053772">
    <property type="entry name" value="At1g61320/At1g61330-like"/>
</dbReference>